<evidence type="ECO:0000313" key="9">
    <source>
        <dbReference type="EMBL" id="RKH45514.1"/>
    </source>
</evidence>
<dbReference type="Proteomes" id="UP000273405">
    <property type="component" value="Unassembled WGS sequence"/>
</dbReference>
<keyword evidence="4" id="KW-0808">Transferase</keyword>
<dbReference type="CDD" id="cd00082">
    <property type="entry name" value="HisKA"/>
    <property type="match status" value="1"/>
</dbReference>
<dbReference type="InterPro" id="IPR003594">
    <property type="entry name" value="HATPase_dom"/>
</dbReference>
<gene>
    <name evidence="9" type="ORF">D7X12_07625</name>
</gene>
<evidence type="ECO:0000259" key="8">
    <source>
        <dbReference type="PROSITE" id="PS50109"/>
    </source>
</evidence>
<dbReference type="PROSITE" id="PS50109">
    <property type="entry name" value="HIS_KIN"/>
    <property type="match status" value="1"/>
</dbReference>
<dbReference type="OrthoDB" id="5483109at2"/>
<dbReference type="Gene3D" id="3.30.565.10">
    <property type="entry name" value="Histidine kinase-like ATPase, C-terminal domain"/>
    <property type="match status" value="1"/>
</dbReference>
<dbReference type="SUPFAM" id="SSF47384">
    <property type="entry name" value="Homodimeric domain of signal transducing histidine kinase"/>
    <property type="match status" value="1"/>
</dbReference>
<dbReference type="PANTHER" id="PTHR43711">
    <property type="entry name" value="TWO-COMPONENT HISTIDINE KINASE"/>
    <property type="match status" value="1"/>
</dbReference>
<evidence type="ECO:0000256" key="7">
    <source>
        <dbReference type="SAM" id="Phobius"/>
    </source>
</evidence>
<dbReference type="Pfam" id="PF00512">
    <property type="entry name" value="HisKA"/>
    <property type="match status" value="1"/>
</dbReference>
<evidence type="ECO:0000313" key="10">
    <source>
        <dbReference type="Proteomes" id="UP000273405"/>
    </source>
</evidence>
<keyword evidence="3" id="KW-0597">Phosphoprotein</keyword>
<comment type="caution">
    <text evidence="9">The sequence shown here is derived from an EMBL/GenBank/DDBJ whole genome shotgun (WGS) entry which is preliminary data.</text>
</comment>
<dbReference type="SUPFAM" id="SSF55874">
    <property type="entry name" value="ATPase domain of HSP90 chaperone/DNA topoisomerase II/histidine kinase"/>
    <property type="match status" value="1"/>
</dbReference>
<evidence type="ECO:0000256" key="4">
    <source>
        <dbReference type="ARBA" id="ARBA00022679"/>
    </source>
</evidence>
<accession>A0A3A8P191</accession>
<dbReference type="Gene3D" id="1.10.287.130">
    <property type="match status" value="1"/>
</dbReference>
<sequence>MIRRLLPTLVALVLGLAGLGVGLGQLHRIFAAEREDARASLQSRREVLEQYARVALGQALREGLEAARPTLEAAKEDPLMAAPGLYLREQEEQLLPRLALFDTAGDSPAKDRYARLRAGSEVADEDEGPWRDRLEQMQGVERALAAKDRKGTLLALMALLQHRTRFVLASTRDLPSLLVVLEDVAARGDVVPDLMRGLVRDGLLDGQGGGRLEGMQRWVLLKRSRFTREDFDFLRERVSALSLRVGVPVADFEARARELAATPLELPETVAEPVLVRSGWYLEPGEPRGVRGVALNLPGLLEGLTREMRERGLLEADGHVTLPGSAPVLSLAALPVSVESPAWARGEAALANRYRLKSLMLALCAALALTIAALAFVAQHRKYRFLELKSDFVATVSHELRTPLASIRLLAETLEWRVAEGADAKDYPARIIREADGLGFLVENLLSFNRIDKGRWVPRLAPVRLDELVSGLRRDLESGAPVPVELTADVDERELNADAQLLKLLLANLARNACAYNTRSPVRLHVATLPEGRVRFTDNGTGIPEAEWERVFGEFYRLSGRSGREVPGSGLGLALCRRIARLHGGTLRVVASSAEGTTFELTLPEYPSGARSRSTA</sequence>
<keyword evidence="7" id="KW-1133">Transmembrane helix</keyword>
<keyword evidence="5 9" id="KW-0418">Kinase</keyword>
<proteinExistence type="predicted"/>
<evidence type="ECO:0000256" key="2">
    <source>
        <dbReference type="ARBA" id="ARBA00012438"/>
    </source>
</evidence>
<dbReference type="PANTHER" id="PTHR43711:SF32">
    <property type="entry name" value="SENSOR-TYPE HISTIDINE KINASE PRRB"/>
    <property type="match status" value="1"/>
</dbReference>
<dbReference type="GO" id="GO:0000155">
    <property type="term" value="F:phosphorelay sensor kinase activity"/>
    <property type="evidence" value="ECO:0007669"/>
    <property type="project" value="InterPro"/>
</dbReference>
<dbReference type="InterPro" id="IPR036890">
    <property type="entry name" value="HATPase_C_sf"/>
</dbReference>
<keyword evidence="10" id="KW-1185">Reference proteome</keyword>
<keyword evidence="7" id="KW-0472">Membrane</keyword>
<dbReference type="AlphaFoldDB" id="A0A3A8P191"/>
<dbReference type="PRINTS" id="PR00344">
    <property type="entry name" value="BCTRLSENSOR"/>
</dbReference>
<dbReference type="SMART" id="SM00387">
    <property type="entry name" value="HATPase_c"/>
    <property type="match status" value="1"/>
</dbReference>
<dbReference type="RefSeq" id="WP_120624597.1">
    <property type="nucleotide sequence ID" value="NZ_RAWG01000034.1"/>
</dbReference>
<feature type="transmembrane region" description="Helical" evidence="7">
    <location>
        <begin position="359"/>
        <end position="378"/>
    </location>
</feature>
<dbReference type="InterPro" id="IPR050736">
    <property type="entry name" value="Sensor_HK_Regulatory"/>
</dbReference>
<comment type="catalytic activity">
    <reaction evidence="1">
        <text>ATP + protein L-histidine = ADP + protein N-phospho-L-histidine.</text>
        <dbReference type="EC" id="2.7.13.3"/>
    </reaction>
</comment>
<dbReference type="InterPro" id="IPR003661">
    <property type="entry name" value="HisK_dim/P_dom"/>
</dbReference>
<evidence type="ECO:0000256" key="1">
    <source>
        <dbReference type="ARBA" id="ARBA00000085"/>
    </source>
</evidence>
<organism evidence="9 10">
    <name type="scientific">Corallococcus sicarius</name>
    <dbReference type="NCBI Taxonomy" id="2316726"/>
    <lineage>
        <taxon>Bacteria</taxon>
        <taxon>Pseudomonadati</taxon>
        <taxon>Myxococcota</taxon>
        <taxon>Myxococcia</taxon>
        <taxon>Myxococcales</taxon>
        <taxon>Cystobacterineae</taxon>
        <taxon>Myxococcaceae</taxon>
        <taxon>Corallococcus</taxon>
    </lineage>
</organism>
<keyword evidence="6" id="KW-0902">Two-component regulatory system</keyword>
<feature type="domain" description="Histidine kinase" evidence="8">
    <location>
        <begin position="395"/>
        <end position="607"/>
    </location>
</feature>
<dbReference type="InterPro" id="IPR036097">
    <property type="entry name" value="HisK_dim/P_sf"/>
</dbReference>
<evidence type="ECO:0000256" key="3">
    <source>
        <dbReference type="ARBA" id="ARBA00022553"/>
    </source>
</evidence>
<dbReference type="EMBL" id="RAWG01000034">
    <property type="protein sequence ID" value="RKH45514.1"/>
    <property type="molecule type" value="Genomic_DNA"/>
</dbReference>
<evidence type="ECO:0000256" key="6">
    <source>
        <dbReference type="ARBA" id="ARBA00023012"/>
    </source>
</evidence>
<dbReference type="InterPro" id="IPR004358">
    <property type="entry name" value="Sig_transdc_His_kin-like_C"/>
</dbReference>
<dbReference type="Pfam" id="PF02518">
    <property type="entry name" value="HATPase_c"/>
    <property type="match status" value="1"/>
</dbReference>
<name>A0A3A8P191_9BACT</name>
<dbReference type="SMART" id="SM00388">
    <property type="entry name" value="HisKA"/>
    <property type="match status" value="1"/>
</dbReference>
<keyword evidence="7" id="KW-0812">Transmembrane</keyword>
<dbReference type="CDD" id="cd00075">
    <property type="entry name" value="HATPase"/>
    <property type="match status" value="1"/>
</dbReference>
<dbReference type="InterPro" id="IPR005467">
    <property type="entry name" value="His_kinase_dom"/>
</dbReference>
<evidence type="ECO:0000256" key="5">
    <source>
        <dbReference type="ARBA" id="ARBA00022777"/>
    </source>
</evidence>
<protein>
    <recommendedName>
        <fullName evidence="2">histidine kinase</fullName>
        <ecNumber evidence="2">2.7.13.3</ecNumber>
    </recommendedName>
</protein>
<reference evidence="10" key="1">
    <citation type="submission" date="2018-09" db="EMBL/GenBank/DDBJ databases">
        <authorList>
            <person name="Livingstone P.G."/>
            <person name="Whitworth D.E."/>
        </authorList>
    </citation>
    <scope>NUCLEOTIDE SEQUENCE [LARGE SCALE GENOMIC DNA]</scope>
    <source>
        <strain evidence="10">CA040B</strain>
    </source>
</reference>
<dbReference type="EC" id="2.7.13.3" evidence="2"/>